<dbReference type="InterPro" id="IPR036397">
    <property type="entry name" value="RNaseH_sf"/>
</dbReference>
<comment type="caution">
    <text evidence="2">The sequence shown here is derived from an EMBL/GenBank/DDBJ whole genome shotgun (WGS) entry which is preliminary data.</text>
</comment>
<sequence>MFEGEALVSYQDIQAAHSGLFAKMFLAQCSIPVLEHPFDSLDLGPCDFYLFPKKRSNQNDCSTLQMNGDYFKNTRSRVKGDDKDVPSELDNGVKG</sequence>
<proteinExistence type="predicted"/>
<organism evidence="2 3">
    <name type="scientific">Trichonephila clavipes</name>
    <name type="common">Golden silk orbweaver</name>
    <name type="synonym">Nephila clavipes</name>
    <dbReference type="NCBI Taxonomy" id="2585209"/>
    <lineage>
        <taxon>Eukaryota</taxon>
        <taxon>Metazoa</taxon>
        <taxon>Ecdysozoa</taxon>
        <taxon>Arthropoda</taxon>
        <taxon>Chelicerata</taxon>
        <taxon>Arachnida</taxon>
        <taxon>Araneae</taxon>
        <taxon>Araneomorphae</taxon>
        <taxon>Entelegynae</taxon>
        <taxon>Araneoidea</taxon>
        <taxon>Nephilidae</taxon>
        <taxon>Trichonephila</taxon>
    </lineage>
</organism>
<dbReference type="AlphaFoldDB" id="A0A8X6S4G5"/>
<protein>
    <submittedName>
        <fullName evidence="2">Uncharacterized protein</fullName>
    </submittedName>
</protein>
<feature type="compositionally biased region" description="Basic and acidic residues" evidence="1">
    <location>
        <begin position="78"/>
        <end position="95"/>
    </location>
</feature>
<dbReference type="Proteomes" id="UP000887159">
    <property type="component" value="Unassembled WGS sequence"/>
</dbReference>
<feature type="region of interest" description="Disordered" evidence="1">
    <location>
        <begin position="73"/>
        <end position="95"/>
    </location>
</feature>
<dbReference type="Gene3D" id="3.30.420.10">
    <property type="entry name" value="Ribonuclease H-like superfamily/Ribonuclease H"/>
    <property type="match status" value="1"/>
</dbReference>
<dbReference type="GO" id="GO:0003676">
    <property type="term" value="F:nucleic acid binding"/>
    <property type="evidence" value="ECO:0007669"/>
    <property type="project" value="InterPro"/>
</dbReference>
<keyword evidence="3" id="KW-1185">Reference proteome</keyword>
<evidence type="ECO:0000256" key="1">
    <source>
        <dbReference type="SAM" id="MobiDB-lite"/>
    </source>
</evidence>
<reference evidence="2" key="1">
    <citation type="submission" date="2020-08" db="EMBL/GenBank/DDBJ databases">
        <title>Multicomponent nature underlies the extraordinary mechanical properties of spider dragline silk.</title>
        <authorList>
            <person name="Kono N."/>
            <person name="Nakamura H."/>
            <person name="Mori M."/>
            <person name="Yoshida Y."/>
            <person name="Ohtoshi R."/>
            <person name="Malay A.D."/>
            <person name="Moran D.A.P."/>
            <person name="Tomita M."/>
            <person name="Numata K."/>
            <person name="Arakawa K."/>
        </authorList>
    </citation>
    <scope>NUCLEOTIDE SEQUENCE</scope>
</reference>
<accession>A0A8X6S4G5</accession>
<evidence type="ECO:0000313" key="2">
    <source>
        <dbReference type="EMBL" id="GFY06629.1"/>
    </source>
</evidence>
<evidence type="ECO:0000313" key="3">
    <source>
        <dbReference type="Proteomes" id="UP000887159"/>
    </source>
</evidence>
<dbReference type="EMBL" id="BMAU01021261">
    <property type="protein sequence ID" value="GFY06629.1"/>
    <property type="molecule type" value="Genomic_DNA"/>
</dbReference>
<name>A0A8X6S4G5_TRICX</name>
<gene>
    <name evidence="2" type="ORF">TNCV_3524851</name>
</gene>